<organism evidence="2 3">
    <name type="scientific">Helicobacter mustelae (strain ATCC 43772 / CCUG 25715 / CIP 103759 / LMG 18044 / NCTC 12198 / R85-136P)</name>
    <name type="common">Campylobacter mustelae</name>
    <dbReference type="NCBI Taxonomy" id="679897"/>
    <lineage>
        <taxon>Bacteria</taxon>
        <taxon>Pseudomonadati</taxon>
        <taxon>Campylobacterota</taxon>
        <taxon>Epsilonproteobacteria</taxon>
        <taxon>Campylobacterales</taxon>
        <taxon>Helicobacteraceae</taxon>
        <taxon>Helicobacter</taxon>
    </lineage>
</organism>
<feature type="transmembrane region" description="Helical" evidence="1">
    <location>
        <begin position="48"/>
        <end position="66"/>
    </location>
</feature>
<name>D3UFK3_HELM1</name>
<dbReference type="KEGG" id="hms:HMU00080"/>
<keyword evidence="1" id="KW-0472">Membrane</keyword>
<dbReference type="HOGENOM" id="CLU_2584892_0_0_7"/>
<proteinExistence type="predicted"/>
<dbReference type="RefSeq" id="WP_013022374.1">
    <property type="nucleotide sequence ID" value="NC_013949.1"/>
</dbReference>
<dbReference type="AlphaFoldDB" id="D3UFK3"/>
<evidence type="ECO:0000256" key="1">
    <source>
        <dbReference type="SAM" id="Phobius"/>
    </source>
</evidence>
<protein>
    <submittedName>
        <fullName evidence="2">Putative membrane protein</fullName>
    </submittedName>
</protein>
<evidence type="ECO:0000313" key="3">
    <source>
        <dbReference type="Proteomes" id="UP000001522"/>
    </source>
</evidence>
<sequence>MLLTLAGINAKEAALSSGDAQVLFGQKQSANNVTILNDTEMKQIQGKFWWAIPLIGLATWGLNSLLNHKCDKFDSMYSFY</sequence>
<accession>D3UFK3</accession>
<keyword evidence="3" id="KW-1185">Reference proteome</keyword>
<reference evidence="2 3" key="1">
    <citation type="journal article" date="2010" name="BMC Genomics">
        <title>Comparative genomics and proteomics of Helicobacter mustelae, an ulcerogenic and carcinogenic gastric pathogen.</title>
        <authorList>
            <person name="O'Toole P.W."/>
            <person name="Snelling W.J."/>
            <person name="Canchaya C."/>
            <person name="Forde B.M."/>
            <person name="Hardie K.R."/>
            <person name="Josenhans C."/>
            <person name="Graham R.L.J."/>
            <person name="McMullan G."/>
            <person name="Parkhill J."/>
            <person name="Belda E."/>
            <person name="Bentley S.D."/>
        </authorList>
    </citation>
    <scope>NUCLEOTIDE SEQUENCE [LARGE SCALE GENOMIC DNA]</scope>
    <source>
        <strain evidence="3">ATCC 43772 / LMG 18044 / NCTC 12198 / 12198</strain>
    </source>
</reference>
<keyword evidence="1" id="KW-1133">Transmembrane helix</keyword>
<dbReference type="Proteomes" id="UP000001522">
    <property type="component" value="Chromosome"/>
</dbReference>
<gene>
    <name evidence="2" type="ordered locus">HMU00080</name>
</gene>
<keyword evidence="1" id="KW-0812">Transmembrane</keyword>
<dbReference type="EMBL" id="FN555004">
    <property type="protein sequence ID" value="CBG39274.1"/>
    <property type="molecule type" value="Genomic_DNA"/>
</dbReference>
<evidence type="ECO:0000313" key="2">
    <source>
        <dbReference type="EMBL" id="CBG39274.1"/>
    </source>
</evidence>